<reference evidence="3 4" key="1">
    <citation type="submission" date="2018-12" db="EMBL/GenBank/DDBJ databases">
        <authorList>
            <person name="Sun L."/>
            <person name="Chen Z."/>
        </authorList>
    </citation>
    <scope>NUCLEOTIDE SEQUENCE [LARGE SCALE GENOMIC DNA]</scope>
    <source>
        <strain evidence="3 4">DSM 15890</strain>
    </source>
</reference>
<dbReference type="Pfam" id="PF00326">
    <property type="entry name" value="Peptidase_S9"/>
    <property type="match status" value="1"/>
</dbReference>
<organism evidence="3 4">
    <name type="scientific">Paenibacillus anaericanus</name>
    <dbReference type="NCBI Taxonomy" id="170367"/>
    <lineage>
        <taxon>Bacteria</taxon>
        <taxon>Bacillati</taxon>
        <taxon>Bacillota</taxon>
        <taxon>Bacilli</taxon>
        <taxon>Bacillales</taxon>
        <taxon>Paenibacillaceae</taxon>
        <taxon>Paenibacillus</taxon>
    </lineage>
</organism>
<comment type="caution">
    <text evidence="3">The sequence shown here is derived from an EMBL/GenBank/DDBJ whole genome shotgun (WGS) entry which is preliminary data.</text>
</comment>
<feature type="domain" description="Peptidase S9 prolyl oligopeptidase catalytic" evidence="2">
    <location>
        <begin position="89"/>
        <end position="278"/>
    </location>
</feature>
<gene>
    <name evidence="3" type="ORF">EJP82_02905</name>
</gene>
<accession>A0A3S1DSI9</accession>
<evidence type="ECO:0000313" key="3">
    <source>
        <dbReference type="EMBL" id="RUT48106.1"/>
    </source>
</evidence>
<dbReference type="InterPro" id="IPR029058">
    <property type="entry name" value="AB_hydrolase_fold"/>
</dbReference>
<keyword evidence="1" id="KW-0378">Hydrolase</keyword>
<dbReference type="Proteomes" id="UP000279446">
    <property type="component" value="Unassembled WGS sequence"/>
</dbReference>
<name>A0A3S1DSI9_9BACL</name>
<dbReference type="InterPro" id="IPR001375">
    <property type="entry name" value="Peptidase_S9_cat"/>
</dbReference>
<dbReference type="PANTHER" id="PTHR42776">
    <property type="entry name" value="SERINE PEPTIDASE S9 FAMILY MEMBER"/>
    <property type="match status" value="1"/>
</dbReference>
<dbReference type="GO" id="GO:0004252">
    <property type="term" value="F:serine-type endopeptidase activity"/>
    <property type="evidence" value="ECO:0007669"/>
    <property type="project" value="TreeGrafter"/>
</dbReference>
<dbReference type="GO" id="GO:0006508">
    <property type="term" value="P:proteolysis"/>
    <property type="evidence" value="ECO:0007669"/>
    <property type="project" value="InterPro"/>
</dbReference>
<dbReference type="EMBL" id="RZNY01000002">
    <property type="protein sequence ID" value="RUT48106.1"/>
    <property type="molecule type" value="Genomic_DNA"/>
</dbReference>
<sequence>MMFHITYLSDGLKVKGYLCLPHGFELPESALSELLESIYPAVTLPITQIASSIKPNKKDVRKHKLPVLIYCRGGIGRVGSVKTEWLEQFANHGHIVFAPSYRGTEGGEGRDEFGGQDIEDVLSGYRLLENLPFVDADSIAVMGFSRGSINATLAAVNMPRVNKCILWSGVADLSQTYEERIDLRKMLKRVIGGTPMKTPESYIARSPIAMAEQIRCPVLVIHGTGDAQVNFSHGLQMTKKLQEIGANVTLHEYTELGHHFPKGIHNMATERMFNWINQSNTSSTSSPASLS</sequence>
<dbReference type="OrthoDB" id="9812921at2"/>
<dbReference type="PANTHER" id="PTHR42776:SF4">
    <property type="entry name" value="ACYLAMINO-ACID-RELEASING ENZYME"/>
    <property type="match status" value="1"/>
</dbReference>
<dbReference type="Gene3D" id="3.40.50.1820">
    <property type="entry name" value="alpha/beta hydrolase"/>
    <property type="match status" value="1"/>
</dbReference>
<evidence type="ECO:0000313" key="4">
    <source>
        <dbReference type="Proteomes" id="UP000279446"/>
    </source>
</evidence>
<proteinExistence type="predicted"/>
<evidence type="ECO:0000259" key="2">
    <source>
        <dbReference type="Pfam" id="PF00326"/>
    </source>
</evidence>
<dbReference type="AlphaFoldDB" id="A0A3S1DSI9"/>
<evidence type="ECO:0000256" key="1">
    <source>
        <dbReference type="ARBA" id="ARBA00022801"/>
    </source>
</evidence>
<dbReference type="SUPFAM" id="SSF53474">
    <property type="entry name" value="alpha/beta-Hydrolases"/>
    <property type="match status" value="1"/>
</dbReference>
<dbReference type="RefSeq" id="WP_127190525.1">
    <property type="nucleotide sequence ID" value="NZ_RZNY01000002.1"/>
</dbReference>
<protein>
    <submittedName>
        <fullName evidence="3">S9 family peptidase</fullName>
    </submittedName>
</protein>
<keyword evidence="4" id="KW-1185">Reference proteome</keyword>